<gene>
    <name evidence="1" type="ORF">PG999_004513</name>
</gene>
<proteinExistence type="predicted"/>
<evidence type="ECO:0008006" key="3">
    <source>
        <dbReference type="Google" id="ProtNLM"/>
    </source>
</evidence>
<dbReference type="PANTHER" id="PTHR38166:SF1">
    <property type="entry name" value="C2H2-TYPE DOMAIN-CONTAINING PROTEIN"/>
    <property type="match status" value="1"/>
</dbReference>
<protein>
    <recommendedName>
        <fullName evidence="3">C2H2-type domain-containing protein</fullName>
    </recommendedName>
</protein>
<dbReference type="AlphaFoldDB" id="A0AAW0QZK5"/>
<reference evidence="1 2" key="1">
    <citation type="submission" date="2023-01" db="EMBL/GenBank/DDBJ databases">
        <title>Analysis of 21 Apiospora genomes using comparative genomics revels a genus with tremendous synthesis potential of carbohydrate active enzymes and secondary metabolites.</title>
        <authorList>
            <person name="Sorensen T."/>
        </authorList>
    </citation>
    <scope>NUCLEOTIDE SEQUENCE [LARGE SCALE GENOMIC DNA]</scope>
    <source>
        <strain evidence="1 2">CBS 117206</strain>
    </source>
</reference>
<dbReference type="Proteomes" id="UP001392437">
    <property type="component" value="Unassembled WGS sequence"/>
</dbReference>
<keyword evidence="2" id="KW-1185">Reference proteome</keyword>
<evidence type="ECO:0000313" key="2">
    <source>
        <dbReference type="Proteomes" id="UP001392437"/>
    </source>
</evidence>
<comment type="caution">
    <text evidence="1">The sequence shown here is derived from an EMBL/GenBank/DDBJ whole genome shotgun (WGS) entry which is preliminary data.</text>
</comment>
<organism evidence="1 2">
    <name type="scientific">Apiospora kogelbergensis</name>
    <dbReference type="NCBI Taxonomy" id="1337665"/>
    <lineage>
        <taxon>Eukaryota</taxon>
        <taxon>Fungi</taxon>
        <taxon>Dikarya</taxon>
        <taxon>Ascomycota</taxon>
        <taxon>Pezizomycotina</taxon>
        <taxon>Sordariomycetes</taxon>
        <taxon>Xylariomycetidae</taxon>
        <taxon>Amphisphaeriales</taxon>
        <taxon>Apiosporaceae</taxon>
        <taxon>Apiospora</taxon>
    </lineage>
</organism>
<accession>A0AAW0QZK5</accession>
<evidence type="ECO:0000313" key="1">
    <source>
        <dbReference type="EMBL" id="KAK8120393.1"/>
    </source>
</evidence>
<dbReference type="PANTHER" id="PTHR38166">
    <property type="entry name" value="C2H2-TYPE DOMAIN-CONTAINING PROTEIN-RELATED"/>
    <property type="match status" value="1"/>
</dbReference>
<sequence>MSGSTTVITPDQKLLNQVLQETFDNRDWFSKAVDLGANPIFLGFGLTDRLNGVHGPNELALVSMEFTGDLVSEELIKSLRPAERFDQKLGLYSPKESNITLNIWESFKRDDATMVTSLDKLFRHEENTLKTAVLYYNQGKGHYEELEVEHELPWEERSSRQLLEHIMKRRVPKDNIDCPRAQKKTRSEAPSRHPFACPLWAAYKERYAPNSICASRGWMEIPRLKEHIYLCHYQTSCDRCLETFKQDKDLVVHRRQAIPCQRKDNRSRDPVVQGIGQDTMSMLKSRKRSSCQNAEEKWFEIWDIMFPHRGRPDTSYNLDVDLMPRSVAAPTLDCESPSSWWDSFAEHLSSSLQDSLCYKYNPETEDLRDLVKYHIQKAIGKCLDRYPVIQFQGVDSQQTIPYEKANLLRTIPHGTNGPYSNFPTPDILFGNVS</sequence>
<dbReference type="EMBL" id="JAQQWP010000004">
    <property type="protein sequence ID" value="KAK8120393.1"/>
    <property type="molecule type" value="Genomic_DNA"/>
</dbReference>
<name>A0AAW0QZK5_9PEZI</name>